<dbReference type="AlphaFoldDB" id="A0A484GQ74"/>
<feature type="non-terminal residue" evidence="1">
    <location>
        <position position="47"/>
    </location>
</feature>
<proteinExistence type="predicted"/>
<reference evidence="1 2" key="1">
    <citation type="journal article" date="2018" name="Genomics">
        <title>Molecular footprints of inshore aquatic adaptation in Indo-Pacific humpback dolphin (Sousa chinensis).</title>
        <authorList>
            <person name="Ming Y."/>
            <person name="Jian J."/>
            <person name="Yu F."/>
            <person name="Yu X."/>
            <person name="Wang J."/>
            <person name="Liu W."/>
        </authorList>
    </citation>
    <scope>NUCLEOTIDE SEQUENCE [LARGE SCALE GENOMIC DNA]</scope>
    <source>
        <strain evidence="1">MY-2018</strain>
        <tissue evidence="1">Skin</tissue>
    </source>
</reference>
<protein>
    <submittedName>
        <fullName evidence="1">Uncharacterized protein</fullName>
    </submittedName>
</protein>
<evidence type="ECO:0000313" key="1">
    <source>
        <dbReference type="EMBL" id="TEA37698.1"/>
    </source>
</evidence>
<feature type="non-terminal residue" evidence="1">
    <location>
        <position position="1"/>
    </location>
</feature>
<sequence>QVTLYYFSLQFLTSWAFHCTTVDVIYDVVRVAAMDTAAHRLGGPQHL</sequence>
<evidence type="ECO:0000313" key="2">
    <source>
        <dbReference type="Proteomes" id="UP000295264"/>
    </source>
</evidence>
<accession>A0A484GQ74</accession>
<comment type="caution">
    <text evidence="1">The sequence shown here is derived from an EMBL/GenBank/DDBJ whole genome shotgun (WGS) entry which is preliminary data.</text>
</comment>
<gene>
    <name evidence="1" type="ORF">DBR06_SOUSAS9210014</name>
</gene>
<keyword evidence="2" id="KW-1185">Reference proteome</keyword>
<dbReference type="Proteomes" id="UP000295264">
    <property type="component" value="Unassembled WGS sequence"/>
</dbReference>
<dbReference type="EMBL" id="QWLN02005137">
    <property type="protein sequence ID" value="TEA37698.1"/>
    <property type="molecule type" value="Genomic_DNA"/>
</dbReference>
<organism evidence="1 2">
    <name type="scientific">Sousa chinensis</name>
    <name type="common">Indo-pacific humpbacked dolphin</name>
    <name type="synonym">Steno chinensis</name>
    <dbReference type="NCBI Taxonomy" id="103600"/>
    <lineage>
        <taxon>Eukaryota</taxon>
        <taxon>Metazoa</taxon>
        <taxon>Chordata</taxon>
        <taxon>Craniata</taxon>
        <taxon>Vertebrata</taxon>
        <taxon>Euteleostomi</taxon>
        <taxon>Mammalia</taxon>
        <taxon>Eutheria</taxon>
        <taxon>Laurasiatheria</taxon>
        <taxon>Artiodactyla</taxon>
        <taxon>Whippomorpha</taxon>
        <taxon>Cetacea</taxon>
        <taxon>Odontoceti</taxon>
        <taxon>Delphinidae</taxon>
        <taxon>Sousa</taxon>
    </lineage>
</organism>
<name>A0A484GQ74_SOUCH</name>